<dbReference type="Proteomes" id="UP000821845">
    <property type="component" value="Chromosome 10"/>
</dbReference>
<evidence type="ECO:0000313" key="1">
    <source>
        <dbReference type="EMBL" id="KAH6943272.1"/>
    </source>
</evidence>
<proteinExistence type="predicted"/>
<reference evidence="1" key="1">
    <citation type="submission" date="2020-05" db="EMBL/GenBank/DDBJ databases">
        <title>Large-scale comparative analyses of tick genomes elucidate their genetic diversity and vector capacities.</title>
        <authorList>
            <person name="Jia N."/>
            <person name="Wang J."/>
            <person name="Shi W."/>
            <person name="Du L."/>
            <person name="Sun Y."/>
            <person name="Zhan W."/>
            <person name="Jiang J."/>
            <person name="Wang Q."/>
            <person name="Zhang B."/>
            <person name="Ji P."/>
            <person name="Sakyi L.B."/>
            <person name="Cui X."/>
            <person name="Yuan T."/>
            <person name="Jiang B."/>
            <person name="Yang W."/>
            <person name="Lam T.T.-Y."/>
            <person name="Chang Q."/>
            <person name="Ding S."/>
            <person name="Wang X."/>
            <person name="Zhu J."/>
            <person name="Ruan X."/>
            <person name="Zhao L."/>
            <person name="Wei J."/>
            <person name="Que T."/>
            <person name="Du C."/>
            <person name="Cheng J."/>
            <person name="Dai P."/>
            <person name="Han X."/>
            <person name="Huang E."/>
            <person name="Gao Y."/>
            <person name="Liu J."/>
            <person name="Shao H."/>
            <person name="Ye R."/>
            <person name="Li L."/>
            <person name="Wei W."/>
            <person name="Wang X."/>
            <person name="Wang C."/>
            <person name="Yang T."/>
            <person name="Huo Q."/>
            <person name="Li W."/>
            <person name="Guo W."/>
            <person name="Chen H."/>
            <person name="Zhou L."/>
            <person name="Ni X."/>
            <person name="Tian J."/>
            <person name="Zhou Y."/>
            <person name="Sheng Y."/>
            <person name="Liu T."/>
            <person name="Pan Y."/>
            <person name="Xia L."/>
            <person name="Li J."/>
            <person name="Zhao F."/>
            <person name="Cao W."/>
        </authorList>
    </citation>
    <scope>NUCLEOTIDE SEQUENCE</scope>
    <source>
        <tissue evidence="1">Larvae</tissue>
    </source>
</reference>
<gene>
    <name evidence="1" type="ORF">HPB50_018385</name>
</gene>
<comment type="caution">
    <text evidence="1">The sequence shown here is derived from an EMBL/GenBank/DDBJ whole genome shotgun (WGS) entry which is preliminary data.</text>
</comment>
<sequence>MLGARLSRFNYAEVWADVYGMPQWKRRIQDRRSLFKASFDFDRVKSATHVESEVRDTLRGTGL</sequence>
<dbReference type="EMBL" id="CM023490">
    <property type="protein sequence ID" value="KAH6943272.1"/>
    <property type="molecule type" value="Genomic_DNA"/>
</dbReference>
<protein>
    <submittedName>
        <fullName evidence="1">Uncharacterized protein</fullName>
    </submittedName>
</protein>
<organism evidence="1 2">
    <name type="scientific">Hyalomma asiaticum</name>
    <name type="common">Tick</name>
    <dbReference type="NCBI Taxonomy" id="266040"/>
    <lineage>
        <taxon>Eukaryota</taxon>
        <taxon>Metazoa</taxon>
        <taxon>Ecdysozoa</taxon>
        <taxon>Arthropoda</taxon>
        <taxon>Chelicerata</taxon>
        <taxon>Arachnida</taxon>
        <taxon>Acari</taxon>
        <taxon>Parasitiformes</taxon>
        <taxon>Ixodida</taxon>
        <taxon>Ixodoidea</taxon>
        <taxon>Ixodidae</taxon>
        <taxon>Hyalomminae</taxon>
        <taxon>Hyalomma</taxon>
    </lineage>
</organism>
<evidence type="ECO:0000313" key="2">
    <source>
        <dbReference type="Proteomes" id="UP000821845"/>
    </source>
</evidence>
<keyword evidence="2" id="KW-1185">Reference proteome</keyword>
<name>A0ACB7TAE5_HYAAI</name>
<accession>A0ACB7TAE5</accession>